<organism evidence="1">
    <name type="scientific">Rhizophora mucronata</name>
    <name type="common">Asiatic mangrove</name>
    <dbReference type="NCBI Taxonomy" id="61149"/>
    <lineage>
        <taxon>Eukaryota</taxon>
        <taxon>Viridiplantae</taxon>
        <taxon>Streptophyta</taxon>
        <taxon>Embryophyta</taxon>
        <taxon>Tracheophyta</taxon>
        <taxon>Spermatophyta</taxon>
        <taxon>Magnoliopsida</taxon>
        <taxon>eudicotyledons</taxon>
        <taxon>Gunneridae</taxon>
        <taxon>Pentapetalae</taxon>
        <taxon>rosids</taxon>
        <taxon>fabids</taxon>
        <taxon>Malpighiales</taxon>
        <taxon>Rhizophoraceae</taxon>
        <taxon>Rhizophora</taxon>
    </lineage>
</organism>
<accession>A0A2P2N5T6</accession>
<proteinExistence type="predicted"/>
<name>A0A2P2N5T6_RHIMU</name>
<evidence type="ECO:0000313" key="1">
    <source>
        <dbReference type="EMBL" id="MBX37859.1"/>
    </source>
</evidence>
<dbReference type="EMBL" id="GGEC01057375">
    <property type="protein sequence ID" value="MBX37859.1"/>
    <property type="molecule type" value="Transcribed_RNA"/>
</dbReference>
<sequence>MACKYVKNDPTSNF</sequence>
<reference evidence="1" key="1">
    <citation type="submission" date="2018-02" db="EMBL/GenBank/DDBJ databases">
        <title>Rhizophora mucronata_Transcriptome.</title>
        <authorList>
            <person name="Meera S.P."/>
            <person name="Sreeshan A."/>
            <person name="Augustine A."/>
        </authorList>
    </citation>
    <scope>NUCLEOTIDE SEQUENCE</scope>
    <source>
        <tissue evidence="1">Leaf</tissue>
    </source>
</reference>
<protein>
    <submittedName>
        <fullName evidence="1">Uncharacterized protein</fullName>
    </submittedName>
</protein>